<dbReference type="PIRSF" id="PIRSF000521">
    <property type="entry name" value="Transaminase_4ab_Lys_Orn"/>
    <property type="match status" value="1"/>
</dbReference>
<dbReference type="PANTHER" id="PTHR42684">
    <property type="entry name" value="ADENOSYLMETHIONINE-8-AMINO-7-OXONONANOATE AMINOTRANSFERASE"/>
    <property type="match status" value="1"/>
</dbReference>
<dbReference type="FunFam" id="3.40.640.10:FF:000078">
    <property type="entry name" value="Adenosylmethionine-8-amino-7-oxononanoate aminotransferase"/>
    <property type="match status" value="1"/>
</dbReference>
<organism evidence="14 15">
    <name type="scientific">Thermosulfidibacter takaii (strain DSM 17441 / JCM 13301 / NBRC 103674 / ABI70S6)</name>
    <dbReference type="NCBI Taxonomy" id="1298851"/>
    <lineage>
        <taxon>Bacteria</taxon>
        <taxon>Pseudomonadati</taxon>
        <taxon>Thermosulfidibacterota</taxon>
        <taxon>Thermosulfidibacteria</taxon>
        <taxon>Thermosulfidibacterales</taxon>
        <taxon>Thermosulfidibacteraceae</taxon>
    </lineage>
</organism>
<evidence type="ECO:0000256" key="9">
    <source>
        <dbReference type="ARBA" id="ARBA00022756"/>
    </source>
</evidence>
<dbReference type="Gene3D" id="3.90.1150.10">
    <property type="entry name" value="Aspartate Aminotransferase, domain 1"/>
    <property type="match status" value="1"/>
</dbReference>
<dbReference type="InterPro" id="IPR005815">
    <property type="entry name" value="BioA"/>
</dbReference>
<feature type="binding site" evidence="13">
    <location>
        <position position="149"/>
    </location>
    <ligand>
        <name>substrate</name>
    </ligand>
</feature>
<dbReference type="Gene3D" id="3.40.640.10">
    <property type="entry name" value="Type I PLP-dependent aspartate aminotransferase-like (Major domain)"/>
    <property type="match status" value="1"/>
</dbReference>
<evidence type="ECO:0000313" key="14">
    <source>
        <dbReference type="EMBL" id="BAT71632.1"/>
    </source>
</evidence>
<dbReference type="EMBL" id="AP013035">
    <property type="protein sequence ID" value="BAT71632.1"/>
    <property type="molecule type" value="Genomic_DNA"/>
</dbReference>
<keyword evidence="7 13" id="KW-0808">Transferase</keyword>
<keyword evidence="8 13" id="KW-0949">S-adenosyl-L-methionine</keyword>
<dbReference type="InterPro" id="IPR015422">
    <property type="entry name" value="PyrdxlP-dep_Trfase_small"/>
</dbReference>
<dbReference type="OrthoDB" id="9807885at2"/>
<dbReference type="GO" id="GO:0009102">
    <property type="term" value="P:biotin biosynthetic process"/>
    <property type="evidence" value="ECO:0007669"/>
    <property type="project" value="UniProtKB-UniRule"/>
</dbReference>
<feature type="site" description="Participates in the substrate recognition with KAPA and in a stacking interaction with the adenine ring of SAM" evidence="13">
    <location>
        <position position="19"/>
    </location>
</feature>
<dbReference type="SUPFAM" id="SSF53383">
    <property type="entry name" value="PLP-dependent transferases"/>
    <property type="match status" value="1"/>
</dbReference>
<dbReference type="RefSeq" id="WP_068549629.1">
    <property type="nucleotide sequence ID" value="NZ_AP013035.1"/>
</dbReference>
<dbReference type="Pfam" id="PF00202">
    <property type="entry name" value="Aminotran_3"/>
    <property type="match status" value="1"/>
</dbReference>
<sequence>MYSYDELKKWDFEYFWHPFTQMTEYMQKDPLIIERGEGVYLIDVHGNRYIDGVSSLWVNVHGHNHPKINKAIEEQLKKIAHSTTLGISNVPAILLAKKLVEIAPQRLNKVFFSDTGACALEIAIKMAYHYWQNKGETQRKKFVALRNGYHGDTIGAMSVGGIDLFHAVYKPLLFKAYFAPSPYCYRCELGLERGSCGLACLKKLEEIVAQHKDEICAIVSESTIQAAGGIIVMPEGFMKGLREIADKYGVLLVLDEVAVGFGRTGKMWGCEHEGVEPDIMAVAKGITGGYLPVAATLTTEEVYNAFLGDYTKTFYHGHTYTGNPLGCAAALANLEVFEEEKTLEKLQPKIEHLIRRLEEFKELKHVGDIRQKGFMVGIELVKDKDTKEPFPPGERTGFKVIYKARERGVVIRPLGDVIVILPPLVIKKEELDTLLDVVKWAIKEVTEV</sequence>
<dbReference type="PANTHER" id="PTHR42684:SF17">
    <property type="entry name" value="ADENOSYLMETHIONINE-8-AMINO-7-OXONONANOATE AMINOTRANSFERASE"/>
    <property type="match status" value="1"/>
</dbReference>
<evidence type="ECO:0000256" key="12">
    <source>
        <dbReference type="ARBA" id="ARBA00060970"/>
    </source>
</evidence>
<dbReference type="GO" id="GO:0004015">
    <property type="term" value="F:adenosylmethionine-8-amino-7-oxononanoate transaminase activity"/>
    <property type="evidence" value="ECO:0007669"/>
    <property type="project" value="UniProtKB-UniRule"/>
</dbReference>
<evidence type="ECO:0000256" key="6">
    <source>
        <dbReference type="ARBA" id="ARBA00022576"/>
    </source>
</evidence>
<keyword evidence="6 13" id="KW-0032">Aminotransferase</keyword>
<comment type="subcellular location">
    <subcellularLocation>
        <location evidence="2 13">Cytoplasm</location>
    </subcellularLocation>
</comment>
<comment type="caution">
    <text evidence="13">Lacks conserved residue(s) required for the propagation of feature annotation.</text>
</comment>
<dbReference type="HAMAP" id="MF_00834">
    <property type="entry name" value="BioA"/>
    <property type="match status" value="1"/>
</dbReference>
<comment type="function">
    <text evidence="13">Catalyzes the transfer of the alpha-amino group from S-adenosyl-L-methionine (SAM) to 7-keto-8-aminopelargonic acid (KAPA) to form 7,8-diaminopelargonic acid (DAPA). It is the only aminotransferase known to utilize SAM as an amino donor.</text>
</comment>
<dbReference type="PROSITE" id="PS00600">
    <property type="entry name" value="AA_TRANSFER_CLASS_3"/>
    <property type="match status" value="1"/>
</dbReference>
<dbReference type="PATRIC" id="fig|1298851.3.peg.867"/>
<comment type="similarity">
    <text evidence="12 13">Belongs to the class-III pyridoxal-phosphate-dependent aminotransferase family. BioA subfamily.</text>
</comment>
<keyword evidence="9 13" id="KW-0093">Biotin biosynthesis</keyword>
<evidence type="ECO:0000256" key="8">
    <source>
        <dbReference type="ARBA" id="ARBA00022691"/>
    </source>
</evidence>
<dbReference type="GO" id="GO:0030170">
    <property type="term" value="F:pyridoxal phosphate binding"/>
    <property type="evidence" value="ECO:0007669"/>
    <property type="project" value="UniProtKB-UniRule"/>
</dbReference>
<evidence type="ECO:0000256" key="4">
    <source>
        <dbReference type="ARBA" id="ARBA00011738"/>
    </source>
</evidence>
<comment type="pathway">
    <text evidence="3 13">Cofactor biosynthesis; biotin biosynthesis; 7,8-diaminononanoate from 8-amino-7-oxononanoate (SAM route): step 1/1.</text>
</comment>
<keyword evidence="15" id="KW-1185">Reference proteome</keyword>
<protein>
    <recommendedName>
        <fullName evidence="13">Adenosylmethionine-8-amino-7-oxononanoate aminotransferase</fullName>
        <ecNumber evidence="13">2.6.1.62</ecNumber>
    </recommendedName>
    <alternativeName>
        <fullName evidence="13">7,8-diamino-pelargonic acid aminotransferase</fullName>
        <shortName evidence="13">DAPA AT</shortName>
        <shortName evidence="13">DAPA aminotransferase</shortName>
    </alternativeName>
    <alternativeName>
        <fullName evidence="13">7,8-diaminononanoate synthase</fullName>
        <shortName evidence="13">DANS</shortName>
    </alternativeName>
    <alternativeName>
        <fullName evidence="13">Diaminopelargonic acid synthase</fullName>
    </alternativeName>
</protein>
<feature type="binding site" evidence="13">
    <location>
        <begin position="116"/>
        <end position="117"/>
    </location>
    <ligand>
        <name>pyridoxal 5'-phosphate</name>
        <dbReference type="ChEBI" id="CHEBI:597326"/>
    </ligand>
</feature>
<evidence type="ECO:0000256" key="3">
    <source>
        <dbReference type="ARBA" id="ARBA00005063"/>
    </source>
</evidence>
<evidence type="ECO:0000256" key="13">
    <source>
        <dbReference type="HAMAP-Rule" id="MF_00834"/>
    </source>
</evidence>
<dbReference type="InterPro" id="IPR015421">
    <property type="entry name" value="PyrdxlP-dep_Trfase_major"/>
</dbReference>
<dbReference type="CDD" id="cd00610">
    <property type="entry name" value="OAT_like"/>
    <property type="match status" value="1"/>
</dbReference>
<dbReference type="NCBIfam" id="TIGR00508">
    <property type="entry name" value="bioA"/>
    <property type="match status" value="1"/>
</dbReference>
<gene>
    <name evidence="13 14" type="primary">bioA</name>
    <name evidence="14" type="ORF">TST_0832</name>
</gene>
<dbReference type="KEGG" id="ttk:TST_0832"/>
<proteinExistence type="inferred from homology"/>
<evidence type="ECO:0000256" key="2">
    <source>
        <dbReference type="ARBA" id="ARBA00004496"/>
    </source>
</evidence>
<comment type="subunit">
    <text evidence="4 13">Homodimer.</text>
</comment>
<dbReference type="AlphaFoldDB" id="A0A0S3QTH1"/>
<accession>A0A0S3QTH1</accession>
<reference evidence="15" key="1">
    <citation type="journal article" date="2018" name="Science">
        <title>A primordial and reversible TCA cycle in a facultatively chemolithoautotrophic thermophile.</title>
        <authorList>
            <person name="Nunoura T."/>
            <person name="Chikaraishi Y."/>
            <person name="Izaki R."/>
            <person name="Suwa T."/>
            <person name="Sato T."/>
            <person name="Harada T."/>
            <person name="Mori K."/>
            <person name="Kato Y."/>
            <person name="Miyazaki M."/>
            <person name="Shimamura S."/>
            <person name="Yanagawa K."/>
            <person name="Shuto A."/>
            <person name="Ohkouchi N."/>
            <person name="Fujita N."/>
            <person name="Takaki Y."/>
            <person name="Atomi H."/>
            <person name="Takai K."/>
        </authorList>
    </citation>
    <scope>NUCLEOTIDE SEQUENCE [LARGE SCALE GENOMIC DNA]</scope>
    <source>
        <strain evidence="15">DSM 17441 / JCM 13301 / NBRC 103674 / ABI70S6</strain>
    </source>
</reference>
<dbReference type="STRING" id="1298851.TST_0832"/>
<feature type="binding site" evidence="13">
    <location>
        <position position="412"/>
    </location>
    <ligand>
        <name>substrate</name>
    </ligand>
</feature>
<evidence type="ECO:0000256" key="11">
    <source>
        <dbReference type="ARBA" id="ARBA00048449"/>
    </source>
</evidence>
<feature type="binding site" evidence="13">
    <location>
        <position position="317"/>
    </location>
    <ligand>
        <name>substrate</name>
    </ligand>
</feature>
<comment type="catalytic activity">
    <reaction evidence="11 13">
        <text>(8S)-8-amino-7-oxononanoate + S-adenosyl-L-methionine = S-adenosyl-4-methylsulfanyl-2-oxobutanoate + (7R,8S)-7,8-diammoniononanoate</text>
        <dbReference type="Rhea" id="RHEA:16861"/>
        <dbReference type="ChEBI" id="CHEBI:16490"/>
        <dbReference type="ChEBI" id="CHEBI:59789"/>
        <dbReference type="ChEBI" id="CHEBI:149468"/>
        <dbReference type="ChEBI" id="CHEBI:149469"/>
        <dbReference type="EC" id="2.6.1.62"/>
    </reaction>
</comment>
<dbReference type="InterPro" id="IPR049704">
    <property type="entry name" value="Aminotrans_3_PPA_site"/>
</dbReference>
<evidence type="ECO:0000256" key="5">
    <source>
        <dbReference type="ARBA" id="ARBA00022490"/>
    </source>
</evidence>
<dbReference type="UniPathway" id="UPA00078">
    <property type="reaction ID" value="UER00160"/>
</dbReference>
<dbReference type="Proteomes" id="UP000063234">
    <property type="component" value="Chromosome"/>
</dbReference>
<feature type="binding site" evidence="13">
    <location>
        <begin position="318"/>
        <end position="319"/>
    </location>
    <ligand>
        <name>pyridoxal 5'-phosphate</name>
        <dbReference type="ChEBI" id="CHEBI:597326"/>
    </ligand>
</feature>
<comment type="cofactor">
    <cofactor evidence="1 13">
        <name>pyridoxal 5'-phosphate</name>
        <dbReference type="ChEBI" id="CHEBI:597326"/>
    </cofactor>
</comment>
<evidence type="ECO:0000256" key="1">
    <source>
        <dbReference type="ARBA" id="ARBA00001933"/>
    </source>
</evidence>
<dbReference type="InterPro" id="IPR015424">
    <property type="entry name" value="PyrdxlP-dep_Trfase"/>
</dbReference>
<keyword evidence="5 13" id="KW-0963">Cytoplasm</keyword>
<evidence type="ECO:0000256" key="10">
    <source>
        <dbReference type="ARBA" id="ARBA00022898"/>
    </source>
</evidence>
<dbReference type="InterPro" id="IPR005814">
    <property type="entry name" value="Aminotrans_3"/>
</dbReference>
<dbReference type="GO" id="GO:0005737">
    <property type="term" value="C:cytoplasm"/>
    <property type="evidence" value="ECO:0007669"/>
    <property type="project" value="UniProtKB-SubCell"/>
</dbReference>
<feature type="binding site" evidence="13">
    <location>
        <position position="284"/>
    </location>
    <ligand>
        <name>substrate</name>
    </ligand>
</feature>
<evidence type="ECO:0000313" key="15">
    <source>
        <dbReference type="Proteomes" id="UP000063234"/>
    </source>
</evidence>
<feature type="modified residue" description="N6-(pyridoxal phosphate)lysine" evidence="13">
    <location>
        <position position="284"/>
    </location>
</feature>
<evidence type="ECO:0000256" key="7">
    <source>
        <dbReference type="ARBA" id="ARBA00022679"/>
    </source>
</evidence>
<dbReference type="EC" id="2.6.1.62" evidence="13"/>
<feature type="binding site" evidence="13">
    <location>
        <position position="255"/>
    </location>
    <ligand>
        <name>pyridoxal 5'-phosphate</name>
        <dbReference type="ChEBI" id="CHEBI:597326"/>
    </ligand>
</feature>
<name>A0A0S3QTH1_THET7</name>
<keyword evidence="10 13" id="KW-0663">Pyridoxal phosphate</keyword>